<sequence length="107" mass="12429">MDDRYNKNQILPRDWLSSPIQERYPTPAAYTTTIRSATAQTRYLRLEHPLEACTAMHGHIYTLLTDQSYITQTVISIFGPIDGYSSSSNDKRFKCMRRSKSTRSCFR</sequence>
<protein>
    <submittedName>
        <fullName evidence="1">BnaCnng09600D protein</fullName>
    </submittedName>
</protein>
<proteinExistence type="predicted"/>
<reference evidence="1 2" key="1">
    <citation type="journal article" date="2014" name="Science">
        <title>Plant genetics. Early allopolyploid evolution in the post-Neolithic Brassica napus oilseed genome.</title>
        <authorList>
            <person name="Chalhoub B."/>
            <person name="Denoeud F."/>
            <person name="Liu S."/>
            <person name="Parkin I.A."/>
            <person name="Tang H."/>
            <person name="Wang X."/>
            <person name="Chiquet J."/>
            <person name="Belcram H."/>
            <person name="Tong C."/>
            <person name="Samans B."/>
            <person name="Correa M."/>
            <person name="Da Silva C."/>
            <person name="Just J."/>
            <person name="Falentin C."/>
            <person name="Koh C.S."/>
            <person name="Le Clainche I."/>
            <person name="Bernard M."/>
            <person name="Bento P."/>
            <person name="Noel B."/>
            <person name="Labadie K."/>
            <person name="Alberti A."/>
            <person name="Charles M."/>
            <person name="Arnaud D."/>
            <person name="Guo H."/>
            <person name="Daviaud C."/>
            <person name="Alamery S."/>
            <person name="Jabbari K."/>
            <person name="Zhao M."/>
            <person name="Edger P.P."/>
            <person name="Chelaifa H."/>
            <person name="Tack D."/>
            <person name="Lassalle G."/>
            <person name="Mestiri I."/>
            <person name="Schnel N."/>
            <person name="Le Paslier M.C."/>
            <person name="Fan G."/>
            <person name="Renault V."/>
            <person name="Bayer P.E."/>
            <person name="Golicz A.A."/>
            <person name="Manoli S."/>
            <person name="Lee T.H."/>
            <person name="Thi V.H."/>
            <person name="Chalabi S."/>
            <person name="Hu Q."/>
            <person name="Fan C."/>
            <person name="Tollenaere R."/>
            <person name="Lu Y."/>
            <person name="Battail C."/>
            <person name="Shen J."/>
            <person name="Sidebottom C.H."/>
            <person name="Wang X."/>
            <person name="Canaguier A."/>
            <person name="Chauveau A."/>
            <person name="Berard A."/>
            <person name="Deniot G."/>
            <person name="Guan M."/>
            <person name="Liu Z."/>
            <person name="Sun F."/>
            <person name="Lim Y.P."/>
            <person name="Lyons E."/>
            <person name="Town C.D."/>
            <person name="Bancroft I."/>
            <person name="Wang X."/>
            <person name="Meng J."/>
            <person name="Ma J."/>
            <person name="Pires J.C."/>
            <person name="King G.J."/>
            <person name="Brunel D."/>
            <person name="Delourme R."/>
            <person name="Renard M."/>
            <person name="Aury J.M."/>
            <person name="Adams K.L."/>
            <person name="Batley J."/>
            <person name="Snowdon R.J."/>
            <person name="Tost J."/>
            <person name="Edwards D."/>
            <person name="Zhou Y."/>
            <person name="Hua W."/>
            <person name="Sharpe A.G."/>
            <person name="Paterson A.H."/>
            <person name="Guan C."/>
            <person name="Wincker P."/>
        </authorList>
    </citation>
    <scope>NUCLEOTIDE SEQUENCE [LARGE SCALE GENOMIC DNA]</scope>
    <source>
        <strain evidence="2">cv. Darmor-bzh</strain>
    </source>
</reference>
<dbReference type="PaxDb" id="3708-A0A078HPS9"/>
<evidence type="ECO:0000313" key="2">
    <source>
        <dbReference type="Proteomes" id="UP000028999"/>
    </source>
</evidence>
<dbReference type="EMBL" id="LK032452">
    <property type="protein sequence ID" value="CDY39591.1"/>
    <property type="molecule type" value="Genomic_DNA"/>
</dbReference>
<evidence type="ECO:0000313" key="1">
    <source>
        <dbReference type="EMBL" id="CDY39591.1"/>
    </source>
</evidence>
<keyword evidence="2" id="KW-1185">Reference proteome</keyword>
<organism evidence="1 2">
    <name type="scientific">Brassica napus</name>
    <name type="common">Rape</name>
    <dbReference type="NCBI Taxonomy" id="3708"/>
    <lineage>
        <taxon>Eukaryota</taxon>
        <taxon>Viridiplantae</taxon>
        <taxon>Streptophyta</taxon>
        <taxon>Embryophyta</taxon>
        <taxon>Tracheophyta</taxon>
        <taxon>Spermatophyta</taxon>
        <taxon>Magnoliopsida</taxon>
        <taxon>eudicotyledons</taxon>
        <taxon>Gunneridae</taxon>
        <taxon>Pentapetalae</taxon>
        <taxon>rosids</taxon>
        <taxon>malvids</taxon>
        <taxon>Brassicales</taxon>
        <taxon>Brassicaceae</taxon>
        <taxon>Brassiceae</taxon>
        <taxon>Brassica</taxon>
    </lineage>
</organism>
<dbReference type="Gramene" id="CDY39591">
    <property type="protein sequence ID" value="CDY39591"/>
    <property type="gene ID" value="GSBRNA2T00068148001"/>
</dbReference>
<accession>A0A078HPS9</accession>
<gene>
    <name evidence="1" type="primary">BnaCnng09600D</name>
    <name evidence="1" type="ORF">GSBRNA2T00068148001</name>
</gene>
<name>A0A078HPS9_BRANA</name>
<dbReference type="AlphaFoldDB" id="A0A078HPS9"/>
<dbReference type="OMA" id="QILPRDW"/>
<dbReference type="Proteomes" id="UP000028999">
    <property type="component" value="Unassembled WGS sequence"/>
</dbReference>